<feature type="region of interest" description="Disordered" evidence="2">
    <location>
        <begin position="1"/>
        <end position="55"/>
    </location>
</feature>
<dbReference type="Gene3D" id="3.40.20.10">
    <property type="entry name" value="Severin"/>
    <property type="match status" value="2"/>
</dbReference>
<evidence type="ECO:0000259" key="3">
    <source>
        <dbReference type="Pfam" id="PF25480"/>
    </source>
</evidence>
<comment type="caution">
    <text evidence="4">The sequence shown here is derived from an EMBL/GenBank/DDBJ whole genome shotgun (WGS) entry which is preliminary data.</text>
</comment>
<keyword evidence="1" id="KW-0677">Repeat</keyword>
<name>A0A2G8SK26_9APHY</name>
<dbReference type="PANTHER" id="PTHR11977">
    <property type="entry name" value="VILLIN"/>
    <property type="match status" value="1"/>
</dbReference>
<feature type="compositionally biased region" description="Low complexity" evidence="2">
    <location>
        <begin position="15"/>
        <end position="26"/>
    </location>
</feature>
<sequence length="594" mass="65081">MDVAQAFTEALQREPSASPSLPSPVSERNRVSPPSSLGASHTAKEEEEEDYTPPSVRNMVANWCPRNVVSPPTDAALGATNGVNGNASVAQTIVAPPLEKRKSSYEKYSAFIMPPLAEERTPVASPAGTLKSEAAPPPEAFAEEEEDWEPPAVGTKFAAEESKDEIAVEVPPAKPAVDVKPVEVQPKLLNKVIDLAYDDQPLPHVDIDALFQAPRSIYAPDPDVQTISVEVMAIAGNAAVAINKDVHIFYDSELLAVIHRAKAKSSGLVATKVWAWRGRRAQPDERAAQKVQELARRYGTTPVTVEQAREPPELVSVLGGTLATRQGTRAHWSPENTAMHVVRSLRGLIYIDELDLGVQNLCSGYSYCTSILETFYVWHGRGSSTAEQSAALAYAKLLAPAEENIVELTEDESQEEEMFWMMLGDGDYANADYWKWRSNALFLDPRIWVVDVSQGDAMQPVSSFPAHPGFSRQVYLVDCIWELFVVIGDEARSRRLEIRLALATADALARKASPTRPFTPTIHTLVFPTQIPADLLLTFRELHESDLNAGDIPDHMNLIPAGEADANLKAMSWSYAVLQDHTMLPVGVDPSHLQ</sequence>
<dbReference type="OrthoDB" id="6375767at2759"/>
<proteinExistence type="predicted"/>
<dbReference type="InterPro" id="IPR007122">
    <property type="entry name" value="Villin/Gelsolin"/>
</dbReference>
<evidence type="ECO:0000256" key="2">
    <source>
        <dbReference type="SAM" id="MobiDB-lite"/>
    </source>
</evidence>
<dbReference type="SUPFAM" id="SSF55753">
    <property type="entry name" value="Actin depolymerizing proteins"/>
    <property type="match status" value="2"/>
</dbReference>
<dbReference type="GO" id="GO:0051015">
    <property type="term" value="F:actin filament binding"/>
    <property type="evidence" value="ECO:0007669"/>
    <property type="project" value="InterPro"/>
</dbReference>
<dbReference type="InterPro" id="IPR029006">
    <property type="entry name" value="ADF-H/Gelsolin-like_dom_sf"/>
</dbReference>
<dbReference type="PANTHER" id="PTHR11977:SF51">
    <property type="entry name" value="PROTEIN FLIGHTLESS-1 HOMOLOG"/>
    <property type="match status" value="1"/>
</dbReference>
<gene>
    <name evidence="4" type="ORF">GSI_03823</name>
</gene>
<dbReference type="Pfam" id="PF25480">
    <property type="entry name" value="DUF7904"/>
    <property type="match status" value="1"/>
</dbReference>
<feature type="domain" description="DUF7904" evidence="3">
    <location>
        <begin position="237"/>
        <end position="326"/>
    </location>
</feature>
<reference evidence="4 5" key="1">
    <citation type="journal article" date="2015" name="Sci. Rep.">
        <title>Chromosome-level genome map provides insights into diverse defense mechanisms in the medicinal fungus Ganoderma sinense.</title>
        <authorList>
            <person name="Zhu Y."/>
            <person name="Xu J."/>
            <person name="Sun C."/>
            <person name="Zhou S."/>
            <person name="Xu H."/>
            <person name="Nelson D.R."/>
            <person name="Qian J."/>
            <person name="Song J."/>
            <person name="Luo H."/>
            <person name="Xiang L."/>
            <person name="Li Y."/>
            <person name="Xu Z."/>
            <person name="Ji A."/>
            <person name="Wang L."/>
            <person name="Lu S."/>
            <person name="Hayward A."/>
            <person name="Sun W."/>
            <person name="Li X."/>
            <person name="Schwartz D.C."/>
            <person name="Wang Y."/>
            <person name="Chen S."/>
        </authorList>
    </citation>
    <scope>NUCLEOTIDE SEQUENCE [LARGE SCALE GENOMIC DNA]</scope>
    <source>
        <strain evidence="4 5">ZZ0214-1</strain>
    </source>
</reference>
<keyword evidence="5" id="KW-1185">Reference proteome</keyword>
<evidence type="ECO:0000313" key="5">
    <source>
        <dbReference type="Proteomes" id="UP000230002"/>
    </source>
</evidence>
<accession>A0A2G8SK26</accession>
<dbReference type="STRING" id="1077348.A0A2G8SK26"/>
<dbReference type="AlphaFoldDB" id="A0A2G8SK26"/>
<organism evidence="4 5">
    <name type="scientific">Ganoderma sinense ZZ0214-1</name>
    <dbReference type="NCBI Taxonomy" id="1077348"/>
    <lineage>
        <taxon>Eukaryota</taxon>
        <taxon>Fungi</taxon>
        <taxon>Dikarya</taxon>
        <taxon>Basidiomycota</taxon>
        <taxon>Agaricomycotina</taxon>
        <taxon>Agaricomycetes</taxon>
        <taxon>Polyporales</taxon>
        <taxon>Polyporaceae</taxon>
        <taxon>Ganoderma</taxon>
    </lineage>
</organism>
<dbReference type="EMBL" id="AYKW01000006">
    <property type="protein sequence ID" value="PIL34112.1"/>
    <property type="molecule type" value="Genomic_DNA"/>
</dbReference>
<protein>
    <recommendedName>
        <fullName evidence="3">DUF7904 domain-containing protein</fullName>
    </recommendedName>
</protein>
<evidence type="ECO:0000313" key="4">
    <source>
        <dbReference type="EMBL" id="PIL34112.1"/>
    </source>
</evidence>
<dbReference type="InterPro" id="IPR057226">
    <property type="entry name" value="DUF7904"/>
</dbReference>
<dbReference type="Proteomes" id="UP000230002">
    <property type="component" value="Unassembled WGS sequence"/>
</dbReference>
<evidence type="ECO:0000256" key="1">
    <source>
        <dbReference type="ARBA" id="ARBA00022737"/>
    </source>
</evidence>